<dbReference type="PROSITE" id="PS50026">
    <property type="entry name" value="EGF_3"/>
    <property type="match status" value="1"/>
</dbReference>
<dbReference type="Pfam" id="PF23344">
    <property type="entry name" value="ZP-N"/>
    <property type="match status" value="1"/>
</dbReference>
<evidence type="ECO:0008006" key="13">
    <source>
        <dbReference type="Google" id="ProtNLM"/>
    </source>
</evidence>
<keyword evidence="12" id="KW-1185">Reference proteome</keyword>
<evidence type="ECO:0000256" key="7">
    <source>
        <dbReference type="SAM" id="Phobius"/>
    </source>
</evidence>
<reference evidence="11" key="1">
    <citation type="submission" date="2025-08" db="UniProtKB">
        <authorList>
            <consortium name="Ensembl"/>
        </authorList>
    </citation>
    <scope>IDENTIFICATION</scope>
</reference>
<dbReference type="PROSITE" id="PS51034">
    <property type="entry name" value="ZP_2"/>
    <property type="match status" value="1"/>
</dbReference>
<dbReference type="STRING" id="8078.ENSFHEP00000029990"/>
<keyword evidence="4" id="KW-1015">Disulfide bond</keyword>
<dbReference type="PROSITE" id="PS50024">
    <property type="entry name" value="SEA"/>
    <property type="match status" value="1"/>
</dbReference>
<keyword evidence="7" id="KW-0812">Transmembrane</keyword>
<dbReference type="InterPro" id="IPR055355">
    <property type="entry name" value="ZP-C"/>
</dbReference>
<evidence type="ECO:0000259" key="10">
    <source>
        <dbReference type="PROSITE" id="PS51034"/>
    </source>
</evidence>
<dbReference type="GeneTree" id="ENSGT00940000159975"/>
<keyword evidence="2" id="KW-0732">Signal</keyword>
<feature type="region of interest" description="Disordered" evidence="6">
    <location>
        <begin position="155"/>
        <end position="193"/>
    </location>
</feature>
<evidence type="ECO:0000256" key="1">
    <source>
        <dbReference type="ARBA" id="ARBA00022536"/>
    </source>
</evidence>
<dbReference type="SUPFAM" id="SSF57196">
    <property type="entry name" value="EGF/Laminin"/>
    <property type="match status" value="1"/>
</dbReference>
<accession>A0A3Q2UHR1</accession>
<dbReference type="PANTHER" id="PTHR14002">
    <property type="entry name" value="ENDOGLIN/TGF-BETA RECEPTOR TYPE III"/>
    <property type="match status" value="1"/>
</dbReference>
<evidence type="ECO:0000313" key="11">
    <source>
        <dbReference type="Ensembl" id="ENSFHEP00000029990.1"/>
    </source>
</evidence>
<dbReference type="AlphaFoldDB" id="A0A3Q2UHR1"/>
<feature type="compositionally biased region" description="Polar residues" evidence="6">
    <location>
        <begin position="161"/>
        <end position="172"/>
    </location>
</feature>
<dbReference type="PROSITE" id="PS01187">
    <property type="entry name" value="EGF_CA"/>
    <property type="match status" value="1"/>
</dbReference>
<feature type="compositionally biased region" description="Low complexity" evidence="6">
    <location>
        <begin position="173"/>
        <end position="186"/>
    </location>
</feature>
<keyword evidence="7" id="KW-0472">Membrane</keyword>
<dbReference type="InterPro" id="IPR036364">
    <property type="entry name" value="SEA_dom_sf"/>
</dbReference>
<evidence type="ECO:0000256" key="2">
    <source>
        <dbReference type="ARBA" id="ARBA00022729"/>
    </source>
</evidence>
<dbReference type="InterPro" id="IPR000082">
    <property type="entry name" value="SEA_dom"/>
</dbReference>
<dbReference type="InterPro" id="IPR000152">
    <property type="entry name" value="EGF-type_Asp/Asn_hydroxyl_site"/>
</dbReference>
<protein>
    <recommendedName>
        <fullName evidence="13">Uromodulin-like 1</fullName>
    </recommendedName>
</protein>
<dbReference type="Pfam" id="PF07645">
    <property type="entry name" value="EGF_CA"/>
    <property type="match status" value="1"/>
</dbReference>
<dbReference type="GO" id="GO:0005509">
    <property type="term" value="F:calcium ion binding"/>
    <property type="evidence" value="ECO:0007669"/>
    <property type="project" value="InterPro"/>
</dbReference>
<keyword evidence="7" id="KW-1133">Transmembrane helix</keyword>
<dbReference type="SMART" id="SM00241">
    <property type="entry name" value="ZP"/>
    <property type="match status" value="1"/>
</dbReference>
<dbReference type="Proteomes" id="UP000265000">
    <property type="component" value="Unplaced"/>
</dbReference>
<dbReference type="InterPro" id="IPR001881">
    <property type="entry name" value="EGF-like_Ca-bd_dom"/>
</dbReference>
<sequence length="674" mass="72063">MLFSADAQTLDASTRLTNVEFSEDLRNSSSLAYKNLSETFIQEIHQSLSPALKAMVDSGQVRIKIQSFSLGSVVVNFSMIFDQSPDQAMGNVSSALVRSLMNSSRFVVDASSITMNDFDECTSGQNDCSVWATCTNTWASYTCICLDGFTDNNPERPGRNCQANDTVDTTSAPGVSTTSPTTHVPTPAQPATTSKTTNLIFTTITNASNTAIPAATAKNISSTTTAPTTVYTAPAIMGTAQTSNMSPTLVVNVPAMPSAALTNTPTSTLIPAIPLNHSITPAAPITANVTANTTHTTPSSRVISSDALLTTSATEIGTSLTTQSPALRSAVNYSLTGALSVHCRVAAITVTLAKAFLMNANIQEGALYLGMPGCGVNGANATHVQLTVAWDECATRLVHNETAYTASVTLFNTMDPYTAEGGVVEVPRIRLEVPVMCTYMKSMLVSADFGSMGYDMIKDVVAGLGLFQVTVQLMSGAAPLPHNYSLSPEQAVVVEVSLNSTSEHMKVVINKCWATPTPNPVDSNSYTFLESSCPLNMYTEVLMNGNSTTSRASVRIFSFVNLKVVYLHCQVQFCVQTGSDTCVPNCLQRTARTGNTFGTSFGSSGPILKSDEESLEETFDTIHIVGFSCLGVGLFLFLIVGFLCVFYCQRNRIGNYNFNVQPKQENFTYLVYDT</sequence>
<feature type="transmembrane region" description="Helical" evidence="7">
    <location>
        <begin position="624"/>
        <end position="648"/>
    </location>
</feature>
<name>A0A3Q2UHR1_FUNHE</name>
<dbReference type="Gene3D" id="2.60.40.4100">
    <property type="entry name" value="Zona pellucida, ZP-C domain"/>
    <property type="match status" value="1"/>
</dbReference>
<dbReference type="SUPFAM" id="SSF82671">
    <property type="entry name" value="SEA domain"/>
    <property type="match status" value="1"/>
</dbReference>
<dbReference type="Ensembl" id="ENSFHET00000021084.1">
    <property type="protein sequence ID" value="ENSFHEP00000029990.1"/>
    <property type="gene ID" value="ENSFHEG00000015020.1"/>
</dbReference>
<dbReference type="PROSITE" id="PS00010">
    <property type="entry name" value="ASX_HYDROXYL"/>
    <property type="match status" value="1"/>
</dbReference>
<dbReference type="InterPro" id="IPR049883">
    <property type="entry name" value="NOTCH1_EGF-like"/>
</dbReference>
<evidence type="ECO:0000259" key="9">
    <source>
        <dbReference type="PROSITE" id="PS50026"/>
    </source>
</evidence>
<dbReference type="InterPro" id="IPR001507">
    <property type="entry name" value="ZP_dom"/>
</dbReference>
<dbReference type="Gene3D" id="2.10.25.10">
    <property type="entry name" value="Laminin"/>
    <property type="match status" value="1"/>
</dbReference>
<organism evidence="11 12">
    <name type="scientific">Fundulus heteroclitus</name>
    <name type="common">Killifish</name>
    <name type="synonym">Mummichog</name>
    <dbReference type="NCBI Taxonomy" id="8078"/>
    <lineage>
        <taxon>Eukaryota</taxon>
        <taxon>Metazoa</taxon>
        <taxon>Chordata</taxon>
        <taxon>Craniata</taxon>
        <taxon>Vertebrata</taxon>
        <taxon>Euteleostomi</taxon>
        <taxon>Actinopterygii</taxon>
        <taxon>Neopterygii</taxon>
        <taxon>Teleostei</taxon>
        <taxon>Neoteleostei</taxon>
        <taxon>Acanthomorphata</taxon>
        <taxon>Ovalentaria</taxon>
        <taxon>Atherinomorphae</taxon>
        <taxon>Cyprinodontiformes</taxon>
        <taxon>Fundulidae</taxon>
        <taxon>Fundulus</taxon>
    </lineage>
</organism>
<dbReference type="Pfam" id="PF01390">
    <property type="entry name" value="SEA"/>
    <property type="match status" value="1"/>
</dbReference>
<dbReference type="PANTHER" id="PTHR14002:SF22">
    <property type="entry name" value="UROMODULIN-LIKE 1"/>
    <property type="match status" value="1"/>
</dbReference>
<keyword evidence="1 5" id="KW-0245">EGF-like domain</keyword>
<dbReference type="FunFam" id="2.10.25.10:FF:000038">
    <property type="entry name" value="Fibrillin 2"/>
    <property type="match status" value="1"/>
</dbReference>
<evidence type="ECO:0000256" key="4">
    <source>
        <dbReference type="ARBA" id="ARBA00023157"/>
    </source>
</evidence>
<evidence type="ECO:0000256" key="5">
    <source>
        <dbReference type="PROSITE-ProRule" id="PRU00076"/>
    </source>
</evidence>
<dbReference type="InterPro" id="IPR055356">
    <property type="entry name" value="ZP-N"/>
</dbReference>
<evidence type="ECO:0000256" key="3">
    <source>
        <dbReference type="ARBA" id="ARBA00022737"/>
    </source>
</evidence>
<dbReference type="Pfam" id="PF00100">
    <property type="entry name" value="Zona_pellucida"/>
    <property type="match status" value="1"/>
</dbReference>
<dbReference type="InterPro" id="IPR000742">
    <property type="entry name" value="EGF"/>
</dbReference>
<dbReference type="CDD" id="cd00054">
    <property type="entry name" value="EGF_CA"/>
    <property type="match status" value="1"/>
</dbReference>
<feature type="domain" description="EGF-like" evidence="9">
    <location>
        <begin position="117"/>
        <end position="155"/>
    </location>
</feature>
<reference evidence="11" key="2">
    <citation type="submission" date="2025-09" db="UniProtKB">
        <authorList>
            <consortium name="Ensembl"/>
        </authorList>
    </citation>
    <scope>IDENTIFICATION</scope>
</reference>
<keyword evidence="3" id="KW-0677">Repeat</keyword>
<dbReference type="GO" id="GO:0071944">
    <property type="term" value="C:cell periphery"/>
    <property type="evidence" value="ECO:0007669"/>
    <property type="project" value="UniProtKB-ARBA"/>
</dbReference>
<dbReference type="GO" id="GO:0030855">
    <property type="term" value="P:epithelial cell differentiation"/>
    <property type="evidence" value="ECO:0007669"/>
    <property type="project" value="UniProtKB-ARBA"/>
</dbReference>
<evidence type="ECO:0000313" key="12">
    <source>
        <dbReference type="Proteomes" id="UP000265000"/>
    </source>
</evidence>
<feature type="domain" description="ZP" evidence="10">
    <location>
        <begin position="342"/>
        <end position="593"/>
    </location>
</feature>
<evidence type="ECO:0000259" key="8">
    <source>
        <dbReference type="PROSITE" id="PS50024"/>
    </source>
</evidence>
<evidence type="ECO:0000256" key="6">
    <source>
        <dbReference type="SAM" id="MobiDB-lite"/>
    </source>
</evidence>
<feature type="domain" description="SEA" evidence="8">
    <location>
        <begin position="6"/>
        <end position="120"/>
    </location>
</feature>
<dbReference type="InterPro" id="IPR018097">
    <property type="entry name" value="EGF_Ca-bd_CS"/>
</dbReference>
<dbReference type="SMART" id="SM00181">
    <property type="entry name" value="EGF"/>
    <property type="match status" value="1"/>
</dbReference>
<comment type="caution">
    <text evidence="5">Lacks conserved residue(s) required for the propagation of feature annotation.</text>
</comment>
<dbReference type="InterPro" id="IPR042235">
    <property type="entry name" value="ZP-C_dom"/>
</dbReference>
<dbReference type="Gene3D" id="2.60.40.3210">
    <property type="entry name" value="Zona pellucida, ZP-N domain"/>
    <property type="match status" value="1"/>
</dbReference>
<proteinExistence type="predicted"/>
<dbReference type="SMART" id="SM00179">
    <property type="entry name" value="EGF_CA"/>
    <property type="match status" value="1"/>
</dbReference>